<evidence type="ECO:0000313" key="2">
    <source>
        <dbReference type="EMBL" id="OXE44266.1"/>
    </source>
</evidence>
<gene>
    <name evidence="2" type="ORF">ADH67_12740</name>
</gene>
<dbReference type="RefSeq" id="WP_066595432.1">
    <property type="nucleotide sequence ID" value="NZ_CAJTBZ010000024.1"/>
</dbReference>
<accession>A0A227K9Z3</accession>
<dbReference type="InterPro" id="IPR027417">
    <property type="entry name" value="P-loop_NTPase"/>
</dbReference>
<evidence type="ECO:0000259" key="1">
    <source>
        <dbReference type="Pfam" id="PF01656"/>
    </source>
</evidence>
<dbReference type="GO" id="GO:0005524">
    <property type="term" value="F:ATP binding"/>
    <property type="evidence" value="ECO:0007669"/>
    <property type="project" value="TreeGrafter"/>
</dbReference>
<dbReference type="GO" id="GO:0016887">
    <property type="term" value="F:ATP hydrolysis activity"/>
    <property type="evidence" value="ECO:0007669"/>
    <property type="project" value="TreeGrafter"/>
</dbReference>
<dbReference type="AlphaFoldDB" id="A0A227K9Z3"/>
<reference evidence="3" key="1">
    <citation type="submission" date="2017-05" db="EMBL/GenBank/DDBJ databases">
        <title>Improved OligoMM genomes.</title>
        <authorList>
            <person name="Garzetti D."/>
        </authorList>
    </citation>
    <scope>NUCLEOTIDE SEQUENCE [LARGE SCALE GENOMIC DNA]</scope>
    <source>
        <strain evidence="3">YL45</strain>
    </source>
</reference>
<dbReference type="InterPro" id="IPR002586">
    <property type="entry name" value="CobQ/CobB/MinD/ParA_Nub-bd_dom"/>
</dbReference>
<sequence length="258" mass="28192">MSEQRVIAVCGKGGVGKTAFTAMLTKVLMDEVPGKLLVVDADPALGLNYAIGRESEVTIGSIREMVLEKAEKGTKKDLEELADSVEYLTAQALDEKEKFSFLAMGRMNTIGCFCSVNDLLKGAIENIMHSFDVVLIDGEAGLEQINRQVIEKIDTLILVTDTSFRGLQTVRHIKKMVDEGLVPACKNLGVVFNRAQSDVTSLKEFAEKEHINVIGSVPYDKQVEEFDLAGRPLLELPDNNKAVLAVKDCLKCAEEAVS</sequence>
<dbReference type="Gene3D" id="3.40.50.300">
    <property type="entry name" value="P-loop containing nucleotide triphosphate hydrolases"/>
    <property type="match status" value="1"/>
</dbReference>
<dbReference type="InterPro" id="IPR014433">
    <property type="entry name" value="CooC"/>
</dbReference>
<name>A0A227K9Z3_9BURK</name>
<dbReference type="PANTHER" id="PTHR43384">
    <property type="entry name" value="SEPTUM SITE-DETERMINING PROTEIN MIND HOMOLOG, CHLOROPLASTIC-RELATED"/>
    <property type="match status" value="1"/>
</dbReference>
<dbReference type="PIRSF" id="PIRSF005647">
    <property type="entry name" value="CooC"/>
    <property type="match status" value="1"/>
</dbReference>
<proteinExistence type="predicted"/>
<dbReference type="Pfam" id="PF01656">
    <property type="entry name" value="CbiA"/>
    <property type="match status" value="1"/>
</dbReference>
<dbReference type="InterPro" id="IPR050625">
    <property type="entry name" value="ParA/MinD_ATPase"/>
</dbReference>
<feature type="domain" description="CobQ/CobB/MinD/ParA nucleotide binding" evidence="1">
    <location>
        <begin position="7"/>
        <end position="232"/>
    </location>
</feature>
<comment type="caution">
    <text evidence="2">The sequence shown here is derived from an EMBL/GenBank/DDBJ whole genome shotgun (WGS) entry which is preliminary data.</text>
</comment>
<dbReference type="SUPFAM" id="SSF52540">
    <property type="entry name" value="P-loop containing nucleoside triphosphate hydrolases"/>
    <property type="match status" value="1"/>
</dbReference>
<dbReference type="PANTHER" id="PTHR43384:SF7">
    <property type="entry name" value="CARBON-MONOXIDE DEHYDROGENASE ACCESSORY PROTEIN"/>
    <property type="match status" value="1"/>
</dbReference>
<dbReference type="GO" id="GO:0009898">
    <property type="term" value="C:cytoplasmic side of plasma membrane"/>
    <property type="evidence" value="ECO:0007669"/>
    <property type="project" value="TreeGrafter"/>
</dbReference>
<dbReference type="EMBL" id="NHMP01000015">
    <property type="protein sequence ID" value="OXE44266.1"/>
    <property type="molecule type" value="Genomic_DNA"/>
</dbReference>
<dbReference type="GeneID" id="78362868"/>
<dbReference type="Proteomes" id="UP000214610">
    <property type="component" value="Unassembled WGS sequence"/>
</dbReference>
<keyword evidence="3" id="KW-1185">Reference proteome</keyword>
<organism evidence="2 3">
    <name type="scientific">Turicimonas muris</name>
    <dbReference type="NCBI Taxonomy" id="1796652"/>
    <lineage>
        <taxon>Bacteria</taxon>
        <taxon>Pseudomonadati</taxon>
        <taxon>Pseudomonadota</taxon>
        <taxon>Betaproteobacteria</taxon>
        <taxon>Burkholderiales</taxon>
        <taxon>Sutterellaceae</taxon>
        <taxon>Turicimonas</taxon>
    </lineage>
</organism>
<dbReference type="GO" id="GO:0005829">
    <property type="term" value="C:cytosol"/>
    <property type="evidence" value="ECO:0007669"/>
    <property type="project" value="TreeGrafter"/>
</dbReference>
<evidence type="ECO:0000313" key="3">
    <source>
        <dbReference type="Proteomes" id="UP000214610"/>
    </source>
</evidence>
<protein>
    <submittedName>
        <fullName evidence="2">Carbon monoxide dehydrogenase maturation protein</fullName>
    </submittedName>
</protein>
<dbReference type="GO" id="GO:0051782">
    <property type="term" value="P:negative regulation of cell division"/>
    <property type="evidence" value="ECO:0007669"/>
    <property type="project" value="TreeGrafter"/>
</dbReference>